<dbReference type="Proteomes" id="UP000003561">
    <property type="component" value="Unassembled WGS sequence"/>
</dbReference>
<keyword evidence="1" id="KW-0812">Transmembrane</keyword>
<reference evidence="2 3" key="1">
    <citation type="submission" date="2009-02" db="EMBL/GenBank/DDBJ databases">
        <authorList>
            <person name="Fulton L."/>
            <person name="Clifton S."/>
            <person name="Fulton B."/>
            <person name="Xu J."/>
            <person name="Minx P."/>
            <person name="Pepin K.H."/>
            <person name="Johnson M."/>
            <person name="Bhonagiri V."/>
            <person name="Nash W.E."/>
            <person name="Mardis E.R."/>
            <person name="Wilson R.K."/>
        </authorList>
    </citation>
    <scope>NUCLEOTIDE SEQUENCE [LARGE SCALE GENOMIC DNA]</scope>
    <source>
        <strain evidence="2 3">DSM 16841</strain>
    </source>
</reference>
<accession>C0FMV7</accession>
<sequence length="59" mass="6804">MHKNSYNHYAVLSGSLNHLLSCCRMICHPSTWHNIILFILLFNGTLLYIINIIDISIAF</sequence>
<protein>
    <submittedName>
        <fullName evidence="2">Uncharacterized protein</fullName>
    </submittedName>
</protein>
<gene>
    <name evidence="2" type="ORF">ROSEINA2194_00014</name>
</gene>
<keyword evidence="1" id="KW-1133">Transmembrane helix</keyword>
<proteinExistence type="predicted"/>
<evidence type="ECO:0000313" key="2">
    <source>
        <dbReference type="EMBL" id="EEG95992.1"/>
    </source>
</evidence>
<reference evidence="2 3" key="2">
    <citation type="submission" date="2009-03" db="EMBL/GenBank/DDBJ databases">
        <title>Draft genome sequence of Roseburia inulinivorans (DSM 16841).</title>
        <authorList>
            <person name="Sudarsanam P."/>
            <person name="Ley R."/>
            <person name="Guruge J."/>
            <person name="Turnbaugh P.J."/>
            <person name="Mahowald M."/>
            <person name="Liep D."/>
            <person name="Gordon J."/>
        </authorList>
    </citation>
    <scope>NUCLEOTIDE SEQUENCE [LARGE SCALE GENOMIC DNA]</scope>
    <source>
        <strain evidence="2 3">DSM 16841</strain>
    </source>
</reference>
<name>C0FMV7_9FIRM</name>
<dbReference type="AlphaFoldDB" id="C0FMV7"/>
<organism evidence="2 3">
    <name type="scientific">Roseburia inulinivorans DSM 16841</name>
    <dbReference type="NCBI Taxonomy" id="622312"/>
    <lineage>
        <taxon>Bacteria</taxon>
        <taxon>Bacillati</taxon>
        <taxon>Bacillota</taxon>
        <taxon>Clostridia</taxon>
        <taxon>Lachnospirales</taxon>
        <taxon>Lachnospiraceae</taxon>
        <taxon>Roseburia</taxon>
    </lineage>
</organism>
<keyword evidence="1" id="KW-0472">Membrane</keyword>
<dbReference type="EMBL" id="ACFY01000003">
    <property type="protein sequence ID" value="EEG95992.1"/>
    <property type="molecule type" value="Genomic_DNA"/>
</dbReference>
<feature type="transmembrane region" description="Helical" evidence="1">
    <location>
        <begin position="35"/>
        <end position="53"/>
    </location>
</feature>
<comment type="caution">
    <text evidence="2">The sequence shown here is derived from an EMBL/GenBank/DDBJ whole genome shotgun (WGS) entry which is preliminary data.</text>
</comment>
<evidence type="ECO:0000313" key="3">
    <source>
        <dbReference type="Proteomes" id="UP000003561"/>
    </source>
</evidence>
<evidence type="ECO:0000256" key="1">
    <source>
        <dbReference type="SAM" id="Phobius"/>
    </source>
</evidence>